<dbReference type="Gene3D" id="3.60.21.10">
    <property type="match status" value="1"/>
</dbReference>
<dbReference type="OrthoDB" id="7722975at2759"/>
<dbReference type="PANTHER" id="PTHR11575">
    <property type="entry name" value="5'-NUCLEOTIDASE-RELATED"/>
    <property type="match status" value="1"/>
</dbReference>
<evidence type="ECO:0000259" key="2">
    <source>
        <dbReference type="Pfam" id="PF21953"/>
    </source>
</evidence>
<evidence type="ECO:0000256" key="1">
    <source>
        <dbReference type="SAM" id="SignalP"/>
    </source>
</evidence>
<dbReference type="InterPro" id="IPR036907">
    <property type="entry name" value="5'-Nucleotdase_C_sf"/>
</dbReference>
<dbReference type="PIRSF" id="PIRSF017316">
    <property type="entry name" value="Pesterase_C1039"/>
    <property type="match status" value="1"/>
</dbReference>
<dbReference type="Proteomes" id="UP000750334">
    <property type="component" value="Unassembled WGS sequence"/>
</dbReference>
<dbReference type="EMBL" id="PUHR01000062">
    <property type="protein sequence ID" value="KAG0668632.1"/>
    <property type="molecule type" value="Genomic_DNA"/>
</dbReference>
<dbReference type="FunFam" id="3.60.21.10:FF:000043">
    <property type="entry name" value="Ser/Thr protein phosphatase family"/>
    <property type="match status" value="1"/>
</dbReference>
<dbReference type="GO" id="GO:0009166">
    <property type="term" value="P:nucleotide catabolic process"/>
    <property type="evidence" value="ECO:0007669"/>
    <property type="project" value="InterPro"/>
</dbReference>
<dbReference type="GO" id="GO:0005576">
    <property type="term" value="C:extracellular region"/>
    <property type="evidence" value="ECO:0007669"/>
    <property type="project" value="UniProtKB-ARBA"/>
</dbReference>
<dbReference type="AlphaFoldDB" id="A0A9P6WAY4"/>
<keyword evidence="4" id="KW-1185">Reference proteome</keyword>
<dbReference type="InterPro" id="IPR053828">
    <property type="entry name" value="Nucleosidase_C"/>
</dbReference>
<dbReference type="Pfam" id="PF21953">
    <property type="entry name" value="NadN_nucleosid_C"/>
    <property type="match status" value="1"/>
</dbReference>
<feature type="chain" id="PRO_5040461026" description="Putative 5'-nucleotidase C-terminal domain-containing protein" evidence="1">
    <location>
        <begin position="21"/>
        <end position="603"/>
    </location>
</feature>
<evidence type="ECO:0000313" key="4">
    <source>
        <dbReference type="Proteomes" id="UP000750334"/>
    </source>
</evidence>
<dbReference type="InterPro" id="IPR006179">
    <property type="entry name" value="5_nucleotidase/apyrase"/>
</dbReference>
<protein>
    <recommendedName>
        <fullName evidence="2">Putative 5'-nucleotidase C-terminal domain-containing protein</fullName>
    </recommendedName>
</protein>
<dbReference type="GO" id="GO:0016787">
    <property type="term" value="F:hydrolase activity"/>
    <property type="evidence" value="ECO:0007669"/>
    <property type="project" value="InterPro"/>
</dbReference>
<feature type="domain" description="Putative 5'-nucleotidase C-terminal" evidence="2">
    <location>
        <begin position="378"/>
        <end position="561"/>
    </location>
</feature>
<proteinExistence type="predicted"/>
<gene>
    <name evidence="3" type="ORF">C6P45_004531</name>
</gene>
<name>A0A9P6WAY4_MAUEX</name>
<dbReference type="GO" id="GO:0005829">
    <property type="term" value="C:cytosol"/>
    <property type="evidence" value="ECO:0007669"/>
    <property type="project" value="TreeGrafter"/>
</dbReference>
<organism evidence="3 4">
    <name type="scientific">Maudiozyma exigua</name>
    <name type="common">Yeast</name>
    <name type="synonym">Kazachstania exigua</name>
    <dbReference type="NCBI Taxonomy" id="34358"/>
    <lineage>
        <taxon>Eukaryota</taxon>
        <taxon>Fungi</taxon>
        <taxon>Dikarya</taxon>
        <taxon>Ascomycota</taxon>
        <taxon>Saccharomycotina</taxon>
        <taxon>Saccharomycetes</taxon>
        <taxon>Saccharomycetales</taxon>
        <taxon>Saccharomycetaceae</taxon>
        <taxon>Maudiozyma</taxon>
    </lineage>
</organism>
<feature type="signal peptide" evidence="1">
    <location>
        <begin position="1"/>
        <end position="20"/>
    </location>
</feature>
<keyword evidence="1" id="KW-0732">Signal</keyword>
<dbReference type="InterPro" id="IPR029052">
    <property type="entry name" value="Metallo-depent_PP-like"/>
</dbReference>
<dbReference type="SUPFAM" id="SSF55816">
    <property type="entry name" value="5'-nucleotidase (syn. UDP-sugar hydrolase), C-terminal domain"/>
    <property type="match status" value="1"/>
</dbReference>
<comment type="caution">
    <text evidence="3">The sequence shown here is derived from an EMBL/GenBank/DDBJ whole genome shotgun (WGS) entry which is preliminary data.</text>
</comment>
<reference evidence="3 4" key="1">
    <citation type="submission" date="2020-11" db="EMBL/GenBank/DDBJ databases">
        <title>Kefir isolates.</title>
        <authorList>
            <person name="Marcisauskas S."/>
            <person name="Kim Y."/>
            <person name="Blasche S."/>
        </authorList>
    </citation>
    <scope>NUCLEOTIDE SEQUENCE [LARGE SCALE GENOMIC DNA]</scope>
    <source>
        <strain evidence="3 4">OG2</strain>
    </source>
</reference>
<dbReference type="Gene3D" id="3.90.780.10">
    <property type="entry name" value="5'-Nucleotidase, C-terminal domain"/>
    <property type="match status" value="2"/>
</dbReference>
<evidence type="ECO:0000313" key="3">
    <source>
        <dbReference type="EMBL" id="KAG0668632.1"/>
    </source>
</evidence>
<dbReference type="PANTHER" id="PTHR11575:SF22">
    <property type="entry name" value="ADL392WP"/>
    <property type="match status" value="1"/>
</dbReference>
<sequence length="603" mass="69442">MLILKTVTVSALCTFAIAQAQDITQQVMSTEDYVDETTSHIPLRSLELGELNFIHTTDTHGWYGSHKSQTDYDADWGDFISFVRHFKDNRVHKNKLIKRDLLVIDTGDKHDGNGLTDATSPNGLEANDIFNSLDYDLLTLGNHELYSGERAVFEYYSTAMSSKFKERYVSSNVNFINEQGHEVPFGNKYRYFTTHYTRHRVLALSFMFNFRISNPRAKITPLAEEIKKQWFVELMEEYPPDKVDLLLVFGHMAATDRVEHEINTLHGTLREYYPNTVIQYFGGHSHIRDFVKLDDRATCLQSGRFSETIGFLSIDNLRSKHEKPNFFRRYIDFNNRSFKFHANTNNLSTKIGNYVTSKINLLRTILDLDHQFGIVPQTYYMMARPMDSEENIYNLFKSEILLTLNSSLTDSSISRMVMINTGAIRYDLYKGPFTKDSEYIVLPFENSWNYMTLPLKIASRIEQFLNQFPYILKTIPPPEITYNNNALMRGQSLYCPVIKNPEYTEGYTTFDDFGCDGDDTPHNTQTLYDVPNVIQSSELTSNDPESLIHFVFFSFLTADILEATNSIGADIIPGFQNYTSFDVANYGGQSAKQLLRDYIISIS</sequence>
<dbReference type="SUPFAM" id="SSF56300">
    <property type="entry name" value="Metallo-dependent phosphatases"/>
    <property type="match status" value="1"/>
</dbReference>
<dbReference type="InterPro" id="IPR014485">
    <property type="entry name" value="Pesterase_C1039"/>
</dbReference>
<accession>A0A9P6WAY4</accession>